<sequence length="146" mass="16813">MAVEVQSYPVKIHLKTEIQQEEHETIELILFGRYYEKGNAAFLKYDEVLEEGTVHTIIKIAEDGALILRSGALKMRLSLQTNEQRNGSYESQFGTFLLQTKAKEICHQQMRENNGAISLKYELHMQAKTVGTYNMTIKYEEAHDIT</sequence>
<reference evidence="2 4" key="3">
    <citation type="submission" date="2020-03" db="EMBL/GenBank/DDBJ databases">
        <title>Bacillus aquiflavi sp. nov., isolated from yellow water of strong flavor Chinese baijiu in Yibin region of China.</title>
        <authorList>
            <person name="Xie J."/>
        </authorList>
    </citation>
    <scope>NUCLEOTIDE SEQUENCE [LARGE SCALE GENOMIC DNA]</scope>
    <source>
        <strain evidence="2 4">Gsoil 114</strain>
    </source>
</reference>
<evidence type="ECO:0000313" key="1">
    <source>
        <dbReference type="EMBL" id="KHD86725.1"/>
    </source>
</evidence>
<comment type="caution">
    <text evidence="1">The sequence shown here is derived from an EMBL/GenBank/DDBJ whole genome shotgun (WGS) entry which is preliminary data.</text>
</comment>
<organism evidence="1 3">
    <name type="scientific">Heyndrickxia ginsengihumi</name>
    <dbReference type="NCBI Taxonomy" id="363870"/>
    <lineage>
        <taxon>Bacteria</taxon>
        <taxon>Bacillati</taxon>
        <taxon>Bacillota</taxon>
        <taxon>Bacilli</taxon>
        <taxon>Bacillales</taxon>
        <taxon>Bacillaceae</taxon>
        <taxon>Heyndrickxia</taxon>
    </lineage>
</organism>
<dbReference type="STRING" id="363870.NG54_01285"/>
<dbReference type="EMBL" id="JAAIWK010000001">
    <property type="protein sequence ID" value="NEY18426.1"/>
    <property type="molecule type" value="Genomic_DNA"/>
</dbReference>
<dbReference type="RefSeq" id="WP_025727616.1">
    <property type="nucleotide sequence ID" value="NZ_JAAIWK010000001.1"/>
</dbReference>
<evidence type="ECO:0000313" key="3">
    <source>
        <dbReference type="Proteomes" id="UP000030588"/>
    </source>
</evidence>
<dbReference type="Pfam" id="PF09148">
    <property type="entry name" value="DUF1934"/>
    <property type="match status" value="1"/>
</dbReference>
<dbReference type="InterPro" id="IPR012674">
    <property type="entry name" value="Calycin"/>
</dbReference>
<dbReference type="AlphaFoldDB" id="A0A0A6VEP0"/>
<name>A0A0A6VEP0_9BACI</name>
<dbReference type="EMBL" id="JRUN01000002">
    <property type="protein sequence ID" value="KHD86725.1"/>
    <property type="molecule type" value="Genomic_DNA"/>
</dbReference>
<gene>
    <name evidence="2" type="ORF">G4D61_00395</name>
    <name evidence="1" type="ORF">NG54_01285</name>
</gene>
<evidence type="ECO:0000313" key="2">
    <source>
        <dbReference type="EMBL" id="NEY18426.1"/>
    </source>
</evidence>
<accession>A0A0A6VEP0</accession>
<protein>
    <submittedName>
        <fullName evidence="2">DUF1934 family protein</fullName>
    </submittedName>
</protein>
<dbReference type="SUPFAM" id="SSF50814">
    <property type="entry name" value="Lipocalins"/>
    <property type="match status" value="1"/>
</dbReference>
<keyword evidence="4" id="KW-1185">Reference proteome</keyword>
<dbReference type="InterPro" id="IPR015231">
    <property type="entry name" value="DUF1934"/>
</dbReference>
<evidence type="ECO:0000313" key="4">
    <source>
        <dbReference type="Proteomes" id="UP000476934"/>
    </source>
</evidence>
<dbReference type="Proteomes" id="UP000476934">
    <property type="component" value="Unassembled WGS sequence"/>
</dbReference>
<reference evidence="1 3" key="1">
    <citation type="submission" date="2014-10" db="EMBL/GenBank/DDBJ databases">
        <title>Draft genome of phytase producing Bacillus ginsengihumi strain M2.11.</title>
        <authorList>
            <person name="Toymentseva A."/>
            <person name="Boulygina E.A."/>
            <person name="Kazakov S.V."/>
            <person name="Kayumov I."/>
            <person name="Suleimanova A.D."/>
            <person name="Mardanova A.M."/>
            <person name="Maria S.N."/>
            <person name="Sergey M.Y."/>
            <person name="Sharipova M.R."/>
        </authorList>
    </citation>
    <scope>NUCLEOTIDE SEQUENCE [LARGE SCALE GENOMIC DNA]</scope>
    <source>
        <strain evidence="1 3">M2.11</strain>
    </source>
</reference>
<dbReference type="Proteomes" id="UP000030588">
    <property type="component" value="Unassembled WGS sequence"/>
</dbReference>
<proteinExistence type="predicted"/>
<reference evidence="2" key="2">
    <citation type="submission" date="2020-02" db="EMBL/GenBank/DDBJ databases">
        <authorList>
            <person name="Feng H."/>
        </authorList>
    </citation>
    <scope>NUCLEOTIDE SEQUENCE [LARGE SCALE GENOMIC DNA]</scope>
    <source>
        <strain evidence="2">Gsoil 114</strain>
    </source>
</reference>
<dbReference type="OrthoDB" id="2352933at2"/>
<dbReference type="Gene3D" id="2.40.128.20">
    <property type="match status" value="1"/>
</dbReference>